<protein>
    <recommendedName>
        <fullName evidence="4">Ubiquitin 3 binding protein But2 C-terminal domain-containing protein</fullName>
    </recommendedName>
</protein>
<keyword evidence="1" id="KW-0732">Signal</keyword>
<gene>
    <name evidence="2" type="ORF">IM811_014404</name>
</gene>
<evidence type="ECO:0008006" key="4">
    <source>
        <dbReference type="Google" id="ProtNLM"/>
    </source>
</evidence>
<accession>A0A8H7NBB7</accession>
<name>A0A8H7NBB7_BIOOC</name>
<dbReference type="EMBL" id="JADCTT010000005">
    <property type="protein sequence ID" value="KAF9752610.1"/>
    <property type="molecule type" value="Genomic_DNA"/>
</dbReference>
<reference evidence="2" key="1">
    <citation type="submission" date="2020-10" db="EMBL/GenBank/DDBJ databases">
        <title>High-Quality Genome Resource of Clonostachys rosea strain S41 by Oxford Nanopore Long-Read Sequencing.</title>
        <authorList>
            <person name="Wang H."/>
        </authorList>
    </citation>
    <scope>NUCLEOTIDE SEQUENCE</scope>
    <source>
        <strain evidence="2">S41</strain>
    </source>
</reference>
<evidence type="ECO:0000256" key="1">
    <source>
        <dbReference type="SAM" id="SignalP"/>
    </source>
</evidence>
<proteinExistence type="predicted"/>
<organism evidence="2 3">
    <name type="scientific">Bionectria ochroleuca</name>
    <name type="common">Gliocladium roseum</name>
    <dbReference type="NCBI Taxonomy" id="29856"/>
    <lineage>
        <taxon>Eukaryota</taxon>
        <taxon>Fungi</taxon>
        <taxon>Dikarya</taxon>
        <taxon>Ascomycota</taxon>
        <taxon>Pezizomycotina</taxon>
        <taxon>Sordariomycetes</taxon>
        <taxon>Hypocreomycetidae</taxon>
        <taxon>Hypocreales</taxon>
        <taxon>Bionectriaceae</taxon>
        <taxon>Clonostachys</taxon>
    </lineage>
</organism>
<dbReference type="AlphaFoldDB" id="A0A8H7NBB7"/>
<evidence type="ECO:0000313" key="3">
    <source>
        <dbReference type="Proteomes" id="UP000616885"/>
    </source>
</evidence>
<sequence length="221" mass="23145">MLTRTALISLLPAVVRALAEVTATPLGSGCEVYPGYDASTGVAGPWTVQLSGAENTAIDGFSDTERYSIAINNGKPTIRWGAITIPTRNDIAKNPLKCANNTLLGWVPTDLTAAGAPTSYAWTPLVLSPYPYDAALMWGIEGKAPRSTPHKDATTGEEIAGTFLGNADGVTAWGVKHQDADQGSGGRDYYYLRLLGPGSENPSTGAPLGDGETQTYLKISA</sequence>
<feature type="signal peptide" evidence="1">
    <location>
        <begin position="1"/>
        <end position="17"/>
    </location>
</feature>
<dbReference type="Proteomes" id="UP000616885">
    <property type="component" value="Unassembled WGS sequence"/>
</dbReference>
<comment type="caution">
    <text evidence="2">The sequence shown here is derived from an EMBL/GenBank/DDBJ whole genome shotgun (WGS) entry which is preliminary data.</text>
</comment>
<evidence type="ECO:0000313" key="2">
    <source>
        <dbReference type="EMBL" id="KAF9752610.1"/>
    </source>
</evidence>
<feature type="chain" id="PRO_5034231409" description="Ubiquitin 3 binding protein But2 C-terminal domain-containing protein" evidence="1">
    <location>
        <begin position="18"/>
        <end position="221"/>
    </location>
</feature>